<proteinExistence type="predicted"/>
<dbReference type="PaxDb" id="39947-A0A0P0WGC2"/>
<gene>
    <name evidence="2" type="ordered locus">Os04g0678250</name>
    <name evidence="2" type="ORF">OSNPB_040678250</name>
</gene>
<sequence length="84" mass="8946">HADAADNGRGHGGGVAGLGEEEVVELGEERGEEGEGGAGGEHALAQHRAARWPANHQRAVLGVVRVPHRPRQQAQLRDHEREPV</sequence>
<name>A0A0P0WGC2_ORYSJ</name>
<evidence type="ECO:0000313" key="2">
    <source>
        <dbReference type="EMBL" id="BAS91645.1"/>
    </source>
</evidence>
<reference evidence="2 3" key="2">
    <citation type="journal article" date="2013" name="Plant Cell Physiol.">
        <title>Rice Annotation Project Database (RAP-DB): an integrative and interactive database for rice genomics.</title>
        <authorList>
            <person name="Sakai H."/>
            <person name="Lee S.S."/>
            <person name="Tanaka T."/>
            <person name="Numa H."/>
            <person name="Kim J."/>
            <person name="Kawahara Y."/>
            <person name="Wakimoto H."/>
            <person name="Yang C.C."/>
            <person name="Iwamoto M."/>
            <person name="Abe T."/>
            <person name="Yamada Y."/>
            <person name="Muto A."/>
            <person name="Inokuchi H."/>
            <person name="Ikemura T."/>
            <person name="Matsumoto T."/>
            <person name="Sasaki T."/>
            <person name="Itoh T."/>
        </authorList>
    </citation>
    <scope>NUCLEOTIDE SEQUENCE [LARGE SCALE GENOMIC DNA]</scope>
    <source>
        <strain evidence="3">cv. Nipponbare</strain>
    </source>
</reference>
<evidence type="ECO:0000313" key="3">
    <source>
        <dbReference type="Proteomes" id="UP000059680"/>
    </source>
</evidence>
<organism evidence="2 3">
    <name type="scientific">Oryza sativa subsp. japonica</name>
    <name type="common">Rice</name>
    <dbReference type="NCBI Taxonomy" id="39947"/>
    <lineage>
        <taxon>Eukaryota</taxon>
        <taxon>Viridiplantae</taxon>
        <taxon>Streptophyta</taxon>
        <taxon>Embryophyta</taxon>
        <taxon>Tracheophyta</taxon>
        <taxon>Spermatophyta</taxon>
        <taxon>Magnoliopsida</taxon>
        <taxon>Liliopsida</taxon>
        <taxon>Poales</taxon>
        <taxon>Poaceae</taxon>
        <taxon>BOP clade</taxon>
        <taxon>Oryzoideae</taxon>
        <taxon>Oryzeae</taxon>
        <taxon>Oryzinae</taxon>
        <taxon>Oryza</taxon>
        <taxon>Oryza sativa</taxon>
    </lineage>
</organism>
<feature type="region of interest" description="Disordered" evidence="1">
    <location>
        <begin position="1"/>
        <end position="42"/>
    </location>
</feature>
<feature type="non-terminal residue" evidence="2">
    <location>
        <position position="1"/>
    </location>
</feature>
<keyword evidence="3" id="KW-1185">Reference proteome</keyword>
<reference evidence="3" key="1">
    <citation type="journal article" date="2005" name="Nature">
        <title>The map-based sequence of the rice genome.</title>
        <authorList>
            <consortium name="International rice genome sequencing project (IRGSP)"/>
            <person name="Matsumoto T."/>
            <person name="Wu J."/>
            <person name="Kanamori H."/>
            <person name="Katayose Y."/>
            <person name="Fujisawa M."/>
            <person name="Namiki N."/>
            <person name="Mizuno H."/>
            <person name="Yamamoto K."/>
            <person name="Antonio B.A."/>
            <person name="Baba T."/>
            <person name="Sakata K."/>
            <person name="Nagamura Y."/>
            <person name="Aoki H."/>
            <person name="Arikawa K."/>
            <person name="Arita K."/>
            <person name="Bito T."/>
            <person name="Chiden Y."/>
            <person name="Fujitsuka N."/>
            <person name="Fukunaka R."/>
            <person name="Hamada M."/>
            <person name="Harada C."/>
            <person name="Hayashi A."/>
            <person name="Hijishita S."/>
            <person name="Honda M."/>
            <person name="Hosokawa S."/>
            <person name="Ichikawa Y."/>
            <person name="Idonuma A."/>
            <person name="Iijima M."/>
            <person name="Ikeda M."/>
            <person name="Ikeno M."/>
            <person name="Ito K."/>
            <person name="Ito S."/>
            <person name="Ito T."/>
            <person name="Ito Y."/>
            <person name="Ito Y."/>
            <person name="Iwabuchi A."/>
            <person name="Kamiya K."/>
            <person name="Karasawa W."/>
            <person name="Kurita K."/>
            <person name="Katagiri S."/>
            <person name="Kikuta A."/>
            <person name="Kobayashi H."/>
            <person name="Kobayashi N."/>
            <person name="Machita K."/>
            <person name="Maehara T."/>
            <person name="Masukawa M."/>
            <person name="Mizubayashi T."/>
            <person name="Mukai Y."/>
            <person name="Nagasaki H."/>
            <person name="Nagata Y."/>
            <person name="Naito S."/>
            <person name="Nakashima M."/>
            <person name="Nakama Y."/>
            <person name="Nakamichi Y."/>
            <person name="Nakamura M."/>
            <person name="Meguro A."/>
            <person name="Negishi M."/>
            <person name="Ohta I."/>
            <person name="Ohta T."/>
            <person name="Okamoto M."/>
            <person name="Ono N."/>
            <person name="Saji S."/>
            <person name="Sakaguchi M."/>
            <person name="Sakai K."/>
            <person name="Shibata M."/>
            <person name="Shimokawa T."/>
            <person name="Song J."/>
            <person name="Takazaki Y."/>
            <person name="Terasawa K."/>
            <person name="Tsugane M."/>
            <person name="Tsuji K."/>
            <person name="Ueda S."/>
            <person name="Waki K."/>
            <person name="Yamagata H."/>
            <person name="Yamamoto M."/>
            <person name="Yamamoto S."/>
            <person name="Yamane H."/>
            <person name="Yoshiki S."/>
            <person name="Yoshihara R."/>
            <person name="Yukawa K."/>
            <person name="Zhong H."/>
            <person name="Yano M."/>
            <person name="Yuan Q."/>
            <person name="Ouyang S."/>
            <person name="Liu J."/>
            <person name="Jones K.M."/>
            <person name="Gansberger K."/>
            <person name="Moffat K."/>
            <person name="Hill J."/>
            <person name="Bera J."/>
            <person name="Fadrosh D."/>
            <person name="Jin S."/>
            <person name="Johri S."/>
            <person name="Kim M."/>
            <person name="Overton L."/>
            <person name="Reardon M."/>
            <person name="Tsitrin T."/>
            <person name="Vuong H."/>
            <person name="Weaver B."/>
            <person name="Ciecko A."/>
            <person name="Tallon L."/>
            <person name="Jackson J."/>
            <person name="Pai G."/>
            <person name="Aken S.V."/>
            <person name="Utterback T."/>
            <person name="Reidmuller S."/>
            <person name="Feldblyum T."/>
            <person name="Hsiao J."/>
            <person name="Zismann V."/>
            <person name="Iobst S."/>
            <person name="de Vazeille A.R."/>
            <person name="Buell C.R."/>
            <person name="Ying K."/>
            <person name="Li Y."/>
            <person name="Lu T."/>
            <person name="Huang Y."/>
            <person name="Zhao Q."/>
            <person name="Feng Q."/>
            <person name="Zhang L."/>
            <person name="Zhu J."/>
            <person name="Weng Q."/>
            <person name="Mu J."/>
            <person name="Lu Y."/>
            <person name="Fan D."/>
            <person name="Liu Y."/>
            <person name="Guan J."/>
            <person name="Zhang Y."/>
            <person name="Yu S."/>
            <person name="Liu X."/>
            <person name="Zhang Y."/>
            <person name="Hong G."/>
            <person name="Han B."/>
            <person name="Choisne N."/>
            <person name="Demange N."/>
            <person name="Orjeda G."/>
            <person name="Samain S."/>
            <person name="Cattolico L."/>
            <person name="Pelletier E."/>
            <person name="Couloux A."/>
            <person name="Segurens B."/>
            <person name="Wincker P."/>
            <person name="D'Hont A."/>
            <person name="Scarpelli C."/>
            <person name="Weissenbach J."/>
            <person name="Salanoubat M."/>
            <person name="Quetier F."/>
            <person name="Yu Y."/>
            <person name="Kim H.R."/>
            <person name="Rambo T."/>
            <person name="Currie J."/>
            <person name="Collura K."/>
            <person name="Luo M."/>
            <person name="Yang T."/>
            <person name="Ammiraju J.S.S."/>
            <person name="Engler F."/>
            <person name="Soderlund C."/>
            <person name="Wing R.A."/>
            <person name="Palmer L.E."/>
            <person name="de la Bastide M."/>
            <person name="Spiegel L."/>
            <person name="Nascimento L."/>
            <person name="Zutavern T."/>
            <person name="O'Shaughnessy A."/>
            <person name="Dike S."/>
            <person name="Dedhia N."/>
            <person name="Preston R."/>
            <person name="Balija V."/>
            <person name="McCombie W.R."/>
            <person name="Chow T."/>
            <person name="Chen H."/>
            <person name="Chung M."/>
            <person name="Chen C."/>
            <person name="Shaw J."/>
            <person name="Wu H."/>
            <person name="Hsiao K."/>
            <person name="Chao Y."/>
            <person name="Chu M."/>
            <person name="Cheng C."/>
            <person name="Hour A."/>
            <person name="Lee P."/>
            <person name="Lin S."/>
            <person name="Lin Y."/>
            <person name="Liou J."/>
            <person name="Liu S."/>
            <person name="Hsing Y."/>
            <person name="Raghuvanshi S."/>
            <person name="Mohanty A."/>
            <person name="Bharti A.K."/>
            <person name="Gaur A."/>
            <person name="Gupta V."/>
            <person name="Kumar D."/>
            <person name="Ravi V."/>
            <person name="Vij S."/>
            <person name="Kapur A."/>
            <person name="Khurana P."/>
            <person name="Khurana P."/>
            <person name="Khurana J.P."/>
            <person name="Tyagi A.K."/>
            <person name="Gaikwad K."/>
            <person name="Singh A."/>
            <person name="Dalal V."/>
            <person name="Srivastava S."/>
            <person name="Dixit A."/>
            <person name="Pal A.K."/>
            <person name="Ghazi I.A."/>
            <person name="Yadav M."/>
            <person name="Pandit A."/>
            <person name="Bhargava A."/>
            <person name="Sureshbabu K."/>
            <person name="Batra K."/>
            <person name="Sharma T.R."/>
            <person name="Mohapatra T."/>
            <person name="Singh N.K."/>
            <person name="Messing J."/>
            <person name="Nelson A.B."/>
            <person name="Fuks G."/>
            <person name="Kavchok S."/>
            <person name="Keizer G."/>
            <person name="Linton E."/>
            <person name="Llaca V."/>
            <person name="Song R."/>
            <person name="Tanyolac B."/>
            <person name="Young S."/>
            <person name="Ho-Il K."/>
            <person name="Hahn J.H."/>
            <person name="Sangsakoo G."/>
            <person name="Vanavichit A."/>
            <person name="de Mattos Luiz.A.T."/>
            <person name="Zimmer P.D."/>
            <person name="Malone G."/>
            <person name="Dellagostin O."/>
            <person name="de Oliveira A.C."/>
            <person name="Bevan M."/>
            <person name="Bancroft I."/>
            <person name="Minx P."/>
            <person name="Cordum H."/>
            <person name="Wilson R."/>
            <person name="Cheng Z."/>
            <person name="Jin W."/>
            <person name="Jiang J."/>
            <person name="Leong S.A."/>
            <person name="Iwama H."/>
            <person name="Gojobori T."/>
            <person name="Itoh T."/>
            <person name="Niimura Y."/>
            <person name="Fujii Y."/>
            <person name="Habara T."/>
            <person name="Sakai H."/>
            <person name="Sato Y."/>
            <person name="Wilson G."/>
            <person name="Kumar K."/>
            <person name="McCouch S."/>
            <person name="Juretic N."/>
            <person name="Hoen D."/>
            <person name="Wright S."/>
            <person name="Bruskiewich R."/>
            <person name="Bureau T."/>
            <person name="Miyao A."/>
            <person name="Hirochika H."/>
            <person name="Nishikawa T."/>
            <person name="Kadowaki K."/>
            <person name="Sugiura M."/>
            <person name="Burr B."/>
            <person name="Sasaki T."/>
        </authorList>
    </citation>
    <scope>NUCLEOTIDE SEQUENCE [LARGE SCALE GENOMIC DNA]</scope>
    <source>
        <strain evidence="3">cv. Nipponbare</strain>
    </source>
</reference>
<feature type="non-terminal residue" evidence="2">
    <location>
        <position position="84"/>
    </location>
</feature>
<protein>
    <submittedName>
        <fullName evidence="2">Os04g0678250 protein</fullName>
    </submittedName>
</protein>
<evidence type="ECO:0000256" key="1">
    <source>
        <dbReference type="SAM" id="MobiDB-lite"/>
    </source>
</evidence>
<accession>A0A0P0WGC2</accession>
<dbReference type="InParanoid" id="A0A0P0WGC2"/>
<dbReference type="EMBL" id="AP014960">
    <property type="protein sequence ID" value="BAS91645.1"/>
    <property type="molecule type" value="Genomic_DNA"/>
</dbReference>
<reference evidence="2 3" key="3">
    <citation type="journal article" date="2013" name="Rice">
        <title>Improvement of the Oryza sativa Nipponbare reference genome using next generation sequence and optical map data.</title>
        <authorList>
            <person name="Kawahara Y."/>
            <person name="de la Bastide M."/>
            <person name="Hamilton J.P."/>
            <person name="Kanamori H."/>
            <person name="McCombie W.R."/>
            <person name="Ouyang S."/>
            <person name="Schwartz D.C."/>
            <person name="Tanaka T."/>
            <person name="Wu J."/>
            <person name="Zhou S."/>
            <person name="Childs K.L."/>
            <person name="Davidson R.M."/>
            <person name="Lin H."/>
            <person name="Quesada-Ocampo L."/>
            <person name="Vaillancourt B."/>
            <person name="Sakai H."/>
            <person name="Lee S.S."/>
            <person name="Kim J."/>
            <person name="Numa H."/>
            <person name="Itoh T."/>
            <person name="Buell C.R."/>
            <person name="Matsumoto T."/>
        </authorList>
    </citation>
    <scope>NUCLEOTIDE SEQUENCE [LARGE SCALE GENOMIC DNA]</scope>
    <source>
        <strain evidence="3">cv. Nipponbare</strain>
    </source>
</reference>
<dbReference type="AlphaFoldDB" id="A0A0P0WGC2"/>
<dbReference type="Proteomes" id="UP000059680">
    <property type="component" value="Chromosome 4"/>
</dbReference>
<feature type="compositionally biased region" description="Acidic residues" evidence="1">
    <location>
        <begin position="19"/>
        <end position="35"/>
    </location>
</feature>